<dbReference type="GO" id="GO:0046872">
    <property type="term" value="F:metal ion binding"/>
    <property type="evidence" value="ECO:0007669"/>
    <property type="project" value="InterPro"/>
</dbReference>
<dbReference type="InterPro" id="IPR000907">
    <property type="entry name" value="LipOase"/>
</dbReference>
<evidence type="ECO:0000259" key="2">
    <source>
        <dbReference type="PROSITE" id="PS50095"/>
    </source>
</evidence>
<dbReference type="AlphaFoldDB" id="A0AAW1W764"/>
<dbReference type="Proteomes" id="UP001457282">
    <property type="component" value="Unassembled WGS sequence"/>
</dbReference>
<dbReference type="Gene3D" id="2.60.60.20">
    <property type="entry name" value="PLAT/LH2 domain"/>
    <property type="match status" value="1"/>
</dbReference>
<dbReference type="InterPro" id="IPR036392">
    <property type="entry name" value="PLAT/LH2_dom_sf"/>
</dbReference>
<dbReference type="EMBL" id="JBEDUW010000006">
    <property type="protein sequence ID" value="KAK9919840.1"/>
    <property type="molecule type" value="Genomic_DNA"/>
</dbReference>
<dbReference type="InterPro" id="IPR001024">
    <property type="entry name" value="PLAT/LH2_dom"/>
</dbReference>
<accession>A0AAW1W764</accession>
<dbReference type="GO" id="GO:0016702">
    <property type="term" value="F:oxidoreductase activity, acting on single donors with incorporation of molecular oxygen, incorporation of two atoms of oxygen"/>
    <property type="evidence" value="ECO:0007669"/>
    <property type="project" value="InterPro"/>
</dbReference>
<dbReference type="SUPFAM" id="SSF49723">
    <property type="entry name" value="Lipase/lipooxygenase domain (PLAT/LH2 domain)"/>
    <property type="match status" value="1"/>
</dbReference>
<dbReference type="PANTHER" id="PTHR11771">
    <property type="entry name" value="LIPOXYGENASE"/>
    <property type="match status" value="1"/>
</dbReference>
<dbReference type="SMART" id="SM00308">
    <property type="entry name" value="LH2"/>
    <property type="match status" value="1"/>
</dbReference>
<organism evidence="3 4">
    <name type="scientific">Rubus argutus</name>
    <name type="common">Southern blackberry</name>
    <dbReference type="NCBI Taxonomy" id="59490"/>
    <lineage>
        <taxon>Eukaryota</taxon>
        <taxon>Viridiplantae</taxon>
        <taxon>Streptophyta</taxon>
        <taxon>Embryophyta</taxon>
        <taxon>Tracheophyta</taxon>
        <taxon>Spermatophyta</taxon>
        <taxon>Magnoliopsida</taxon>
        <taxon>eudicotyledons</taxon>
        <taxon>Gunneridae</taxon>
        <taxon>Pentapetalae</taxon>
        <taxon>rosids</taxon>
        <taxon>fabids</taxon>
        <taxon>Rosales</taxon>
        <taxon>Rosaceae</taxon>
        <taxon>Rosoideae</taxon>
        <taxon>Rosoideae incertae sedis</taxon>
        <taxon>Rubus</taxon>
    </lineage>
</organism>
<protein>
    <recommendedName>
        <fullName evidence="2">PLAT domain-containing protein</fullName>
    </recommendedName>
</protein>
<reference evidence="3 4" key="1">
    <citation type="journal article" date="2023" name="G3 (Bethesda)">
        <title>A chromosome-length genome assembly and annotation of blackberry (Rubus argutus, cv. 'Hillquist').</title>
        <authorList>
            <person name="Bruna T."/>
            <person name="Aryal R."/>
            <person name="Dudchenko O."/>
            <person name="Sargent D.J."/>
            <person name="Mead D."/>
            <person name="Buti M."/>
            <person name="Cavallini A."/>
            <person name="Hytonen T."/>
            <person name="Andres J."/>
            <person name="Pham M."/>
            <person name="Weisz D."/>
            <person name="Mascagni F."/>
            <person name="Usai G."/>
            <person name="Natali L."/>
            <person name="Bassil N."/>
            <person name="Fernandez G.E."/>
            <person name="Lomsadze A."/>
            <person name="Armour M."/>
            <person name="Olukolu B."/>
            <person name="Poorten T."/>
            <person name="Britton C."/>
            <person name="Davik J."/>
            <person name="Ashrafi H."/>
            <person name="Aiden E.L."/>
            <person name="Borodovsky M."/>
            <person name="Worthington M."/>
        </authorList>
    </citation>
    <scope>NUCLEOTIDE SEQUENCE [LARGE SCALE GENOMIC DNA]</scope>
    <source>
        <strain evidence="3">PI 553951</strain>
    </source>
</reference>
<dbReference type="Pfam" id="PF01477">
    <property type="entry name" value="PLAT"/>
    <property type="match status" value="1"/>
</dbReference>
<proteinExistence type="predicted"/>
<keyword evidence="4" id="KW-1185">Reference proteome</keyword>
<comment type="caution">
    <text evidence="1">Lacks conserved residue(s) required for the propagation of feature annotation.</text>
</comment>
<dbReference type="PROSITE" id="PS50095">
    <property type="entry name" value="PLAT"/>
    <property type="match status" value="1"/>
</dbReference>
<name>A0AAW1W764_RUBAR</name>
<comment type="caution">
    <text evidence="3">The sequence shown here is derived from an EMBL/GenBank/DDBJ whole genome shotgun (WGS) entry which is preliminary data.</text>
</comment>
<dbReference type="CDD" id="cd01751">
    <property type="entry name" value="PLAT_LH2"/>
    <property type="match status" value="1"/>
</dbReference>
<dbReference type="GO" id="GO:0034440">
    <property type="term" value="P:lipid oxidation"/>
    <property type="evidence" value="ECO:0007669"/>
    <property type="project" value="InterPro"/>
</dbReference>
<dbReference type="InterPro" id="IPR042057">
    <property type="entry name" value="Lipoxy_PLAT/LH2"/>
</dbReference>
<feature type="domain" description="PLAT" evidence="2">
    <location>
        <begin position="38"/>
        <end position="167"/>
    </location>
</feature>
<sequence>MFSNFVTNAPFVPKFSDFNLTGEKGKKIKGSVVLMRKNALDFNDFTSSALDTVSEFLGGGISVQLVSATNADQSANGRAKLGKPAYLENWMFSLVPLTAGDSAFGVNMEWDDQIGVPGAILVKNNHETEFFLKSVILEDVPGVGRMHFVCNSWVYPARRYKRDRIFC</sequence>
<evidence type="ECO:0000313" key="3">
    <source>
        <dbReference type="EMBL" id="KAK9919840.1"/>
    </source>
</evidence>
<evidence type="ECO:0000313" key="4">
    <source>
        <dbReference type="Proteomes" id="UP001457282"/>
    </source>
</evidence>
<gene>
    <name evidence="3" type="ORF">M0R45_028415</name>
</gene>
<evidence type="ECO:0000256" key="1">
    <source>
        <dbReference type="PROSITE-ProRule" id="PRU00152"/>
    </source>
</evidence>